<dbReference type="GO" id="GO:0004852">
    <property type="term" value="F:uroporphyrinogen-III synthase activity"/>
    <property type="evidence" value="ECO:0007669"/>
    <property type="project" value="InterPro"/>
</dbReference>
<accession>A0A383TV37</accession>
<organism evidence="2 3">
    <name type="scientific">Candidatus Ornithobacterium hominis</name>
    <dbReference type="NCBI Taxonomy" id="2497989"/>
    <lineage>
        <taxon>Bacteria</taxon>
        <taxon>Pseudomonadati</taxon>
        <taxon>Bacteroidota</taxon>
        <taxon>Flavobacteriia</taxon>
        <taxon>Flavobacteriales</taxon>
        <taxon>Weeksellaceae</taxon>
        <taxon>Ornithobacterium</taxon>
    </lineage>
</organism>
<dbReference type="InterPro" id="IPR039793">
    <property type="entry name" value="UROS/Hem4"/>
</dbReference>
<dbReference type="EMBL" id="UNSC01000001">
    <property type="protein sequence ID" value="SZD71029.1"/>
    <property type="molecule type" value="Genomic_DNA"/>
</dbReference>
<dbReference type="Pfam" id="PF02602">
    <property type="entry name" value="HEM4"/>
    <property type="match status" value="1"/>
</dbReference>
<keyword evidence="3" id="KW-1185">Reference proteome</keyword>
<protein>
    <submittedName>
        <fullName evidence="2">Uroporphyrinogen-III synthase</fullName>
    </submittedName>
</protein>
<reference evidence="2 3" key="1">
    <citation type="submission" date="2018-09" db="EMBL/GenBank/DDBJ databases">
        <authorList>
            <consortium name="Pathogen Informatics"/>
        </authorList>
    </citation>
    <scope>NUCLEOTIDE SEQUENCE [LARGE SCALE GENOMIC DNA]</scope>
    <source>
        <strain evidence="2 3">OH-22767</strain>
    </source>
</reference>
<evidence type="ECO:0000313" key="3">
    <source>
        <dbReference type="Proteomes" id="UP000262142"/>
    </source>
</evidence>
<dbReference type="PANTHER" id="PTHR12390">
    <property type="entry name" value="UROPORPHYRINOGEN III SYNTHASE"/>
    <property type="match status" value="1"/>
</dbReference>
<evidence type="ECO:0000259" key="1">
    <source>
        <dbReference type="Pfam" id="PF02602"/>
    </source>
</evidence>
<proteinExistence type="predicted"/>
<dbReference type="RefSeq" id="WP_165846401.1">
    <property type="nucleotide sequence ID" value="NZ_UNSC01000001.1"/>
</dbReference>
<sequence length="223" mass="25380">MPKILLTKFYKPQILKQKFSKPLEIFSQDFIQTQVIPLEEIQKKLKREQKFIVTSKIAAKHILPLSLSGTFYCVGKTSAQLLSNAGHSVVTTQPDAESLSKWLLKNTTTKSTIIYFCSEIRQPTIAEALQESHIQLKEIITYYTFSQSIKLNQDYDAYAFFSPSGVKSFLKENKIPKKSVIFAIGKTTAQALEKKGITQVEIPKEPDADSLFKKIEEYYGNQK</sequence>
<evidence type="ECO:0000313" key="2">
    <source>
        <dbReference type="EMBL" id="SZD71029.1"/>
    </source>
</evidence>
<feature type="domain" description="Tetrapyrrole biosynthesis uroporphyrinogen III synthase" evidence="1">
    <location>
        <begin position="39"/>
        <end position="212"/>
    </location>
</feature>
<dbReference type="InterPro" id="IPR036108">
    <property type="entry name" value="4pyrrol_syn_uPrphyn_synt_sf"/>
</dbReference>
<dbReference type="SUPFAM" id="SSF69618">
    <property type="entry name" value="HemD-like"/>
    <property type="match status" value="1"/>
</dbReference>
<dbReference type="Proteomes" id="UP000262142">
    <property type="component" value="Unassembled WGS sequence"/>
</dbReference>
<dbReference type="GO" id="GO:0005829">
    <property type="term" value="C:cytosol"/>
    <property type="evidence" value="ECO:0007669"/>
    <property type="project" value="TreeGrafter"/>
</dbReference>
<name>A0A383TV37_9FLAO</name>
<dbReference type="CDD" id="cd06578">
    <property type="entry name" value="HemD"/>
    <property type="match status" value="1"/>
</dbReference>
<dbReference type="InterPro" id="IPR003754">
    <property type="entry name" value="4pyrrol_synth_uPrphyn_synth"/>
</dbReference>
<dbReference type="AlphaFoldDB" id="A0A383TV37"/>
<dbReference type="PANTHER" id="PTHR12390:SF0">
    <property type="entry name" value="UROPORPHYRINOGEN-III SYNTHASE"/>
    <property type="match status" value="1"/>
</dbReference>
<gene>
    <name evidence="2" type="ORF">SAMEA104719789_00120</name>
</gene>
<dbReference type="GO" id="GO:0006780">
    <property type="term" value="P:uroporphyrinogen III biosynthetic process"/>
    <property type="evidence" value="ECO:0007669"/>
    <property type="project" value="InterPro"/>
</dbReference>
<dbReference type="Gene3D" id="3.40.50.10090">
    <property type="match status" value="2"/>
</dbReference>